<evidence type="ECO:0000313" key="1">
    <source>
        <dbReference type="EMBL" id="AOE44310.1"/>
    </source>
</evidence>
<name>A0A1B3AZV9_9CAUD</name>
<dbReference type="GeneID" id="29068936"/>
<proteinExistence type="predicted"/>
<dbReference type="KEGG" id="vg:29068936"/>
<accession>A0A1B3AZV9</accession>
<protein>
    <submittedName>
        <fullName evidence="1">Antitoxin</fullName>
    </submittedName>
</protein>
<gene>
    <name evidence="1" type="primary">30</name>
    <name evidence="1" type="ORF">SEA_EYRE_30</name>
</gene>
<dbReference type="Proteomes" id="UP000201149">
    <property type="component" value="Segment"/>
</dbReference>
<sequence length="102" mass="11114">MTEKFPNFADVDFEVTDDDLTPAEELAAAQEVEEVLPKFRQRAGLIPGGKSLSGGGKRSPVVQTVVAEKTKAELVRRAKAAGMSPSKFTRRVIEEYLAEHPA</sequence>
<reference evidence="2" key="1">
    <citation type="submission" date="2016-07" db="EMBL/GenBank/DDBJ databases">
        <authorList>
            <person name="Florea S."/>
            <person name="Webb J.S."/>
            <person name="Jaromczyk J."/>
            <person name="Schardl C.L."/>
        </authorList>
    </citation>
    <scope>NUCLEOTIDE SEQUENCE [LARGE SCALE GENOMIC DNA]</scope>
</reference>
<dbReference type="EMBL" id="KX557277">
    <property type="protein sequence ID" value="AOE44310.1"/>
    <property type="molecule type" value="Genomic_DNA"/>
</dbReference>
<keyword evidence="2" id="KW-1185">Reference proteome</keyword>
<dbReference type="RefSeq" id="YP_009292421.1">
    <property type="nucleotide sequence ID" value="NC_031122.1"/>
</dbReference>
<organism evidence="1 2">
    <name type="scientific">Gordonia phage Eyre</name>
    <dbReference type="NCBI Taxonomy" id="1887646"/>
    <lineage>
        <taxon>Viruses</taxon>
        <taxon>Duplodnaviria</taxon>
        <taxon>Heunggongvirae</taxon>
        <taxon>Uroviricota</taxon>
        <taxon>Caudoviricetes</taxon>
        <taxon>Eyrevirus</taxon>
        <taxon>Eyrevirus eyre</taxon>
    </lineage>
</organism>
<evidence type="ECO:0000313" key="2">
    <source>
        <dbReference type="Proteomes" id="UP000201149"/>
    </source>
</evidence>